<accession>A0A139ASP5</accession>
<dbReference type="AlphaFoldDB" id="A0A139ASP5"/>
<evidence type="ECO:0000313" key="6">
    <source>
        <dbReference type="EMBL" id="KXS19768.1"/>
    </source>
</evidence>
<dbReference type="GO" id="GO:0032259">
    <property type="term" value="P:methylation"/>
    <property type="evidence" value="ECO:0007669"/>
    <property type="project" value="UniProtKB-KW"/>
</dbReference>
<feature type="binding site" evidence="5">
    <location>
        <begin position="90"/>
        <end position="92"/>
    </location>
    <ligand>
        <name>S-adenosyl-L-methionine</name>
        <dbReference type="ChEBI" id="CHEBI:59789"/>
    </ligand>
</feature>
<evidence type="ECO:0000313" key="7">
    <source>
        <dbReference type="Proteomes" id="UP000070544"/>
    </source>
</evidence>
<dbReference type="OMA" id="VGHNPLW"/>
<dbReference type="EC" id="2.1.1.-" evidence="5"/>
<comment type="subcellular location">
    <subcellularLocation>
        <location evidence="5">Cytoplasm</location>
    </subcellularLocation>
</comment>
<gene>
    <name evidence="5" type="primary">EFM7</name>
    <name evidence="6" type="ORF">M427DRAFT_28681</name>
</gene>
<feature type="binding site" evidence="5">
    <location>
        <position position="112"/>
    </location>
    <ligand>
        <name>S-adenosyl-L-methionine</name>
        <dbReference type="ChEBI" id="CHEBI:59789"/>
    </ligand>
</feature>
<evidence type="ECO:0000256" key="2">
    <source>
        <dbReference type="ARBA" id="ARBA00022603"/>
    </source>
</evidence>
<protein>
    <recommendedName>
        <fullName evidence="5">Protein N-terminal and lysine N-methyltransferase EFM7</fullName>
        <ecNumber evidence="5">2.1.1.-</ecNumber>
    </recommendedName>
    <alternativeName>
        <fullName evidence="5">Elongation factor methyltransferase 7</fullName>
    </alternativeName>
</protein>
<feature type="binding site" evidence="5">
    <location>
        <position position="64"/>
    </location>
    <ligand>
        <name>S-adenosyl-L-methionine</name>
        <dbReference type="ChEBI" id="CHEBI:59789"/>
    </ligand>
</feature>
<dbReference type="OrthoDB" id="46564at2759"/>
<feature type="binding site" evidence="5">
    <location>
        <position position="145"/>
    </location>
    <ligand>
        <name>S-adenosyl-L-methionine</name>
        <dbReference type="ChEBI" id="CHEBI:59789"/>
    </ligand>
</feature>
<evidence type="ECO:0000256" key="4">
    <source>
        <dbReference type="ARBA" id="ARBA00022691"/>
    </source>
</evidence>
<dbReference type="CDD" id="cd02440">
    <property type="entry name" value="AdoMet_MTases"/>
    <property type="match status" value="1"/>
</dbReference>
<dbReference type="GO" id="GO:0005737">
    <property type="term" value="C:cytoplasm"/>
    <property type="evidence" value="ECO:0007669"/>
    <property type="project" value="UniProtKB-SubCell"/>
</dbReference>
<evidence type="ECO:0000256" key="3">
    <source>
        <dbReference type="ARBA" id="ARBA00022679"/>
    </source>
</evidence>
<feature type="binding site" evidence="5">
    <location>
        <position position="179"/>
    </location>
    <ligand>
        <name>S-adenosyl-L-methionine</name>
        <dbReference type="ChEBI" id="CHEBI:59789"/>
    </ligand>
</feature>
<keyword evidence="2 5" id="KW-0489">Methyltransferase</keyword>
<organism evidence="6 7">
    <name type="scientific">Gonapodya prolifera (strain JEL478)</name>
    <name type="common">Monoblepharis prolifera</name>
    <dbReference type="NCBI Taxonomy" id="1344416"/>
    <lineage>
        <taxon>Eukaryota</taxon>
        <taxon>Fungi</taxon>
        <taxon>Fungi incertae sedis</taxon>
        <taxon>Chytridiomycota</taxon>
        <taxon>Chytridiomycota incertae sedis</taxon>
        <taxon>Monoblepharidomycetes</taxon>
        <taxon>Monoblepharidales</taxon>
        <taxon>Gonapodyaceae</taxon>
        <taxon>Gonapodya</taxon>
    </lineage>
</organism>
<keyword evidence="4 5" id="KW-0949">S-adenosyl-L-methionine</keyword>
<comment type="function">
    <text evidence="5">S-adenosyl-L-methionine-dependent protein methyltransferase that trimethylates the N-terminal glycine 'Gly-2' of elongation factor 1-alpha, before also catalyzing the mono- and dimethylation of 'Lys-3'.</text>
</comment>
<dbReference type="GO" id="GO:0071885">
    <property type="term" value="F:N-terminal protein N-methyltransferase activity"/>
    <property type="evidence" value="ECO:0007669"/>
    <property type="project" value="UniProtKB-UniRule"/>
</dbReference>
<dbReference type="Pfam" id="PF10294">
    <property type="entry name" value="Methyltransf_16"/>
    <property type="match status" value="1"/>
</dbReference>
<dbReference type="SUPFAM" id="SSF53335">
    <property type="entry name" value="S-adenosyl-L-methionine-dependent methyltransferases"/>
    <property type="match status" value="1"/>
</dbReference>
<evidence type="ECO:0000256" key="5">
    <source>
        <dbReference type="HAMAP-Rule" id="MF_03223"/>
    </source>
</evidence>
<proteinExistence type="inferred from homology"/>
<evidence type="ECO:0000256" key="1">
    <source>
        <dbReference type="ARBA" id="ARBA00022490"/>
    </source>
</evidence>
<dbReference type="PROSITE" id="PS51560">
    <property type="entry name" value="SAM_MT_NNT1"/>
    <property type="match status" value="1"/>
</dbReference>
<dbReference type="Gene3D" id="3.40.50.150">
    <property type="entry name" value="Vaccinia Virus protein VP39"/>
    <property type="match status" value="1"/>
</dbReference>
<dbReference type="EMBL" id="KQ965737">
    <property type="protein sequence ID" value="KXS19768.1"/>
    <property type="molecule type" value="Genomic_DNA"/>
</dbReference>
<keyword evidence="1 5" id="KW-0963">Cytoplasm</keyword>
<dbReference type="Proteomes" id="UP000070544">
    <property type="component" value="Unassembled WGS sequence"/>
</dbReference>
<dbReference type="STRING" id="1344416.A0A139ASP5"/>
<dbReference type="HAMAP" id="MF_03223">
    <property type="entry name" value="Methyltr_EFM7"/>
    <property type="match status" value="1"/>
</dbReference>
<sequence>MADNEDWEEGDLAVFEEPANFRPPSPPPTFQNVPRELEDIEAGQVASFRVRLVGKHSLWAHWLWNAGRTCAQYLDKHKYMCRGKYVLELGAAAALPSFVAAVNGASKVVITDFPEPVLVKNIEYNVEHNLPPEISSAVAVEGFIWGHDPSALLAYTHTTSSDASAPPSTPSGFDLIILADLIFNHTEHERLLKSCRACLNQKDGLVFVTFTHHVPKKAHMDMAFFDRAREQGFTVEKILEVKAKPMFENDEGDIEMRSTVHGYFLSLKNTSS</sequence>
<keyword evidence="3 5" id="KW-0808">Transferase</keyword>
<dbReference type="InterPro" id="IPR019410">
    <property type="entry name" value="Methyltransf_16"/>
</dbReference>
<dbReference type="InterPro" id="IPR025784">
    <property type="entry name" value="EFM7"/>
</dbReference>
<dbReference type="GO" id="GO:0016279">
    <property type="term" value="F:protein-lysine N-methyltransferase activity"/>
    <property type="evidence" value="ECO:0007669"/>
    <property type="project" value="UniProtKB-UniRule"/>
</dbReference>
<name>A0A139ASP5_GONPJ</name>
<keyword evidence="7" id="KW-1185">Reference proteome</keyword>
<dbReference type="PANTHER" id="PTHR14614">
    <property type="entry name" value="HEPATOCELLULAR CARCINOMA-ASSOCIATED ANTIGEN"/>
    <property type="match status" value="1"/>
</dbReference>
<reference evidence="6 7" key="1">
    <citation type="journal article" date="2015" name="Genome Biol. Evol.">
        <title>Phylogenomic analyses indicate that early fungi evolved digesting cell walls of algal ancestors of land plants.</title>
        <authorList>
            <person name="Chang Y."/>
            <person name="Wang S."/>
            <person name="Sekimoto S."/>
            <person name="Aerts A.L."/>
            <person name="Choi C."/>
            <person name="Clum A."/>
            <person name="LaButti K.M."/>
            <person name="Lindquist E.A."/>
            <person name="Yee Ngan C."/>
            <person name="Ohm R.A."/>
            <person name="Salamov A.A."/>
            <person name="Grigoriev I.V."/>
            <person name="Spatafora J.W."/>
            <person name="Berbee M.L."/>
        </authorList>
    </citation>
    <scope>NUCLEOTIDE SEQUENCE [LARGE SCALE GENOMIC DNA]</scope>
    <source>
        <strain evidence="6 7">JEL478</strain>
    </source>
</reference>
<dbReference type="InterPro" id="IPR029063">
    <property type="entry name" value="SAM-dependent_MTases_sf"/>
</dbReference>
<comment type="similarity">
    <text evidence="5">Belongs to the class I-like SAM-binding methyltransferase superfamily. EFM7 family.</text>
</comment>
<dbReference type="PANTHER" id="PTHR14614:SF10">
    <property type="entry name" value="PROTEIN N-TERMINAL AND LYSINE N-METHYLTRANSFERASE EFM7"/>
    <property type="match status" value="1"/>
</dbReference>